<keyword evidence="7" id="KW-0690">Ribosome biogenesis</keyword>
<dbReference type="InterPro" id="IPR002036">
    <property type="entry name" value="YbeY"/>
</dbReference>
<dbReference type="PROSITE" id="PS01306">
    <property type="entry name" value="UPF0054"/>
    <property type="match status" value="1"/>
</dbReference>
<evidence type="ECO:0000256" key="4">
    <source>
        <dbReference type="ARBA" id="ARBA00022759"/>
    </source>
</evidence>
<evidence type="ECO:0000256" key="2">
    <source>
        <dbReference type="ARBA" id="ARBA00022722"/>
    </source>
</evidence>
<dbReference type="GO" id="GO:0006364">
    <property type="term" value="P:rRNA processing"/>
    <property type="evidence" value="ECO:0007669"/>
    <property type="project" value="UniProtKB-UniRule"/>
</dbReference>
<keyword evidence="5 7" id="KW-0378">Hydrolase</keyword>
<keyword evidence="4 7" id="KW-0255">Endonuclease</keyword>
<dbReference type="RefSeq" id="WP_002848706.1">
    <property type="nucleotide sequence ID" value="NZ_CP043435.1"/>
</dbReference>
<dbReference type="SMR" id="A0AAE6M971"/>
<feature type="binding site" evidence="7">
    <location>
        <position position="104"/>
    </location>
    <ligand>
        <name>Zn(2+)</name>
        <dbReference type="ChEBI" id="CHEBI:29105"/>
        <note>catalytic</note>
    </ligand>
</feature>
<keyword evidence="7" id="KW-0698">rRNA processing</keyword>
<proteinExistence type="inferred from homology"/>
<evidence type="ECO:0000256" key="3">
    <source>
        <dbReference type="ARBA" id="ARBA00022723"/>
    </source>
</evidence>
<dbReference type="EC" id="3.1.-.-" evidence="7"/>
<dbReference type="HAMAP" id="MF_00009">
    <property type="entry name" value="Endoribonucl_YbeY"/>
    <property type="match status" value="1"/>
</dbReference>
<dbReference type="GO" id="GO:0004521">
    <property type="term" value="F:RNA endonuclease activity"/>
    <property type="evidence" value="ECO:0007669"/>
    <property type="project" value="UniProtKB-UniRule"/>
</dbReference>
<evidence type="ECO:0000313" key="8">
    <source>
        <dbReference type="EMBL" id="QEL44492.1"/>
    </source>
</evidence>
<accession>A0AAE6M971</accession>
<dbReference type="AlphaFoldDB" id="A0AAE6M971"/>
<feature type="binding site" evidence="7">
    <location>
        <position position="98"/>
    </location>
    <ligand>
        <name>Zn(2+)</name>
        <dbReference type="ChEBI" id="CHEBI:29105"/>
        <note>catalytic</note>
    </ligand>
</feature>
<feature type="binding site" evidence="7">
    <location>
        <position position="94"/>
    </location>
    <ligand>
        <name>Zn(2+)</name>
        <dbReference type="ChEBI" id="CHEBI:29105"/>
        <note>catalytic</note>
    </ligand>
</feature>
<comment type="similarity">
    <text evidence="1 7">Belongs to the endoribonuclease YbeY family.</text>
</comment>
<dbReference type="InterPro" id="IPR020549">
    <property type="entry name" value="YbeY_CS"/>
</dbReference>
<protein>
    <recommendedName>
        <fullName evidence="7">Endoribonuclease YbeY</fullName>
        <ecNumber evidence="7">3.1.-.-</ecNumber>
    </recommendedName>
</protein>
<name>A0AAE6M971_CAMFE</name>
<evidence type="ECO:0000256" key="7">
    <source>
        <dbReference type="HAMAP-Rule" id="MF_00009"/>
    </source>
</evidence>
<sequence length="134" mass="15072">MIICNDSYPSVLDKIADMLTKAEVELVFVSNEEMREINRDKRGMDKTTDVLSFPLTYVPHFPIGSIVINTDLASSKALELGHSTDDEIALLFTHGLLHILGFDHENDDGEMRRKEISIMEHMGLPKSLIVRNGC</sequence>
<dbReference type="SUPFAM" id="SSF55486">
    <property type="entry name" value="Metalloproteases ('zincins'), catalytic domain"/>
    <property type="match status" value="1"/>
</dbReference>
<dbReference type="GeneID" id="61064321"/>
<dbReference type="EMBL" id="CP043435">
    <property type="protein sequence ID" value="QEL44492.1"/>
    <property type="molecule type" value="Genomic_DNA"/>
</dbReference>
<dbReference type="PANTHER" id="PTHR46986:SF1">
    <property type="entry name" value="ENDORIBONUCLEASE YBEY, CHLOROPLASTIC"/>
    <property type="match status" value="1"/>
</dbReference>
<dbReference type="Pfam" id="PF02130">
    <property type="entry name" value="YbeY"/>
    <property type="match status" value="1"/>
</dbReference>
<evidence type="ECO:0000256" key="1">
    <source>
        <dbReference type="ARBA" id="ARBA00010875"/>
    </source>
</evidence>
<evidence type="ECO:0000256" key="5">
    <source>
        <dbReference type="ARBA" id="ARBA00022801"/>
    </source>
</evidence>
<dbReference type="InterPro" id="IPR023091">
    <property type="entry name" value="MetalPrtase_cat_dom_sf_prd"/>
</dbReference>
<dbReference type="PANTHER" id="PTHR46986">
    <property type="entry name" value="ENDORIBONUCLEASE YBEY, CHLOROPLASTIC"/>
    <property type="match status" value="1"/>
</dbReference>
<keyword evidence="7" id="KW-0963">Cytoplasm</keyword>
<dbReference type="NCBIfam" id="TIGR00043">
    <property type="entry name" value="rRNA maturation RNase YbeY"/>
    <property type="match status" value="1"/>
</dbReference>
<keyword evidence="6 7" id="KW-0862">Zinc</keyword>
<comment type="subcellular location">
    <subcellularLocation>
        <location evidence="7">Cytoplasm</location>
    </subcellularLocation>
</comment>
<evidence type="ECO:0000313" key="9">
    <source>
        <dbReference type="Proteomes" id="UP000322035"/>
    </source>
</evidence>
<keyword evidence="2 7" id="KW-0540">Nuclease</keyword>
<keyword evidence="3 7" id="KW-0479">Metal-binding</keyword>
<organism evidence="8 9">
    <name type="scientific">Campylobacter fetus subsp. venerealis NCTC 10354</name>
    <dbReference type="NCBI Taxonomy" id="983328"/>
    <lineage>
        <taxon>Bacteria</taxon>
        <taxon>Pseudomonadati</taxon>
        <taxon>Campylobacterota</taxon>
        <taxon>Epsilonproteobacteria</taxon>
        <taxon>Campylobacterales</taxon>
        <taxon>Campylobacteraceae</taxon>
        <taxon>Campylobacter</taxon>
        <taxon>Campylobacter fetus subsp. venerealis bv. venerealis</taxon>
    </lineage>
</organism>
<reference evidence="8 9" key="1">
    <citation type="submission" date="2019-08" db="EMBL/GenBank/DDBJ databases">
        <title>Complete genomes of the Campylobacter fetus subsp. venerealis, Campylobacter lari subsp. concheus, Campylobacter sputorum bv. sputorum and Campylobacter volucris type strains.</title>
        <authorList>
            <person name="Miller W.G."/>
            <person name="Yee E."/>
        </authorList>
    </citation>
    <scope>NUCLEOTIDE SEQUENCE [LARGE SCALE GENOMIC DNA]</scope>
    <source>
        <strain evidence="8 9">NCTC 10354</strain>
    </source>
</reference>
<evidence type="ECO:0000256" key="6">
    <source>
        <dbReference type="ARBA" id="ARBA00022833"/>
    </source>
</evidence>
<dbReference type="GO" id="GO:0005737">
    <property type="term" value="C:cytoplasm"/>
    <property type="evidence" value="ECO:0007669"/>
    <property type="project" value="UniProtKB-SubCell"/>
</dbReference>
<dbReference type="GO" id="GO:0004222">
    <property type="term" value="F:metalloendopeptidase activity"/>
    <property type="evidence" value="ECO:0007669"/>
    <property type="project" value="InterPro"/>
</dbReference>
<dbReference type="Gene3D" id="3.40.390.30">
    <property type="entry name" value="Metalloproteases ('zincins'), catalytic domain"/>
    <property type="match status" value="1"/>
</dbReference>
<comment type="function">
    <text evidence="7">Single strand-specific metallo-endoribonuclease involved in late-stage 70S ribosome quality control and in maturation of the 3' terminus of the 16S rRNA.</text>
</comment>
<gene>
    <name evidence="7 8" type="primary">ybeY</name>
    <name evidence="8" type="ORF">CFVT_0516</name>
</gene>
<dbReference type="GO" id="GO:0008270">
    <property type="term" value="F:zinc ion binding"/>
    <property type="evidence" value="ECO:0007669"/>
    <property type="project" value="UniProtKB-UniRule"/>
</dbReference>
<comment type="cofactor">
    <cofactor evidence="7">
        <name>Zn(2+)</name>
        <dbReference type="ChEBI" id="CHEBI:29105"/>
    </cofactor>
    <text evidence="7">Binds 1 zinc ion.</text>
</comment>
<dbReference type="Proteomes" id="UP000322035">
    <property type="component" value="Chromosome"/>
</dbReference>